<keyword evidence="5" id="KW-0539">Nucleus</keyword>
<feature type="region of interest" description="Disordered" evidence="6">
    <location>
        <begin position="1"/>
        <end position="22"/>
    </location>
</feature>
<feature type="compositionally biased region" description="Polar residues" evidence="6">
    <location>
        <begin position="60"/>
        <end position="71"/>
    </location>
</feature>
<dbReference type="Proteomes" id="UP000001745">
    <property type="component" value="Unassembled WGS sequence"/>
</dbReference>
<dbReference type="GO" id="GO:0005634">
    <property type="term" value="C:nucleus"/>
    <property type="evidence" value="ECO:0007669"/>
    <property type="project" value="TreeGrafter"/>
</dbReference>
<dbReference type="InterPro" id="IPR036864">
    <property type="entry name" value="Zn2-C6_fun-type_DNA-bd_sf"/>
</dbReference>
<proteinExistence type="predicted"/>
<feature type="domain" description="Zn(2)-C6 fungal-type" evidence="7">
    <location>
        <begin position="26"/>
        <end position="58"/>
    </location>
</feature>
<sequence length="732" mass="81639">MSTTDENVNSATPPPSRPYRSHKFPACDFCRRRKSRCTQQSLDQPCVECVMHRVACSRTSLHSEASISTTAERSRKRRRMSSKTPASRRQSLSPATPAEASTAGDHPPPPPPFTPNDASKTQSTHIVGPEMARDAQVLERYMSPAYNTAASRARPNPYSVYSHDPRNPVVYMKVPRHRNIAPSGNGTAGFRQYEAMEKIVEPLGPELCRVYFDNIHPPFPILDEKAILEAYPQEGLPYTLVCELYAVSLILWRTSKAISATGRPTPDVRYMWNLAVSAMNDDFIAPDLSTVLSCILDLLGRPTTSITYNAVNVGRVVALAQSLGLNRNPLNWDLAVRQKNLRIRTWWGILIHDQWASLSHGTPPHIHRSQWDVPVPDSDTLGVNSITDEETISVVRVQGALSFIALCQLTMILGEILPLIYTLQPQGSGHAFRALRRHETALDEWEEKLPTWLRPGSASFDRKAAGALNLQLCYLVIKMCLWRIGLLVRLSPVSVTSSLILTCYKSRSFIGWMRLTSGTTKRIINRDAGKAACAVIELVTSLERDELDAFWLPYTTYHFNSATTLILRCALEAENPETAQECVASAKGLIDFLREAKDETNWDLANTCLDHCETVVENLSDKHNLATWRKNPPGNQNSGRGESGGNFFPRRNNQHAQGQTGATFSHRNHDSSNLDPGIVGGRDGINLGVINPIFFQEVMTFGSIPGSMPDNSVFSDMVQMPYLEGYPYRNFY</sequence>
<dbReference type="GO" id="GO:0006351">
    <property type="term" value="P:DNA-templated transcription"/>
    <property type="evidence" value="ECO:0007669"/>
    <property type="project" value="InterPro"/>
</dbReference>
<feature type="compositionally biased region" description="Polar residues" evidence="6">
    <location>
        <begin position="1"/>
        <end position="11"/>
    </location>
</feature>
<dbReference type="InterPro" id="IPR001138">
    <property type="entry name" value="Zn2Cys6_DnaBD"/>
</dbReference>
<dbReference type="VEuPathDB" id="FungiDB:TSTA_055990"/>
<evidence type="ECO:0000313" key="9">
    <source>
        <dbReference type="Proteomes" id="UP000001745"/>
    </source>
</evidence>
<evidence type="ECO:0000313" key="8">
    <source>
        <dbReference type="EMBL" id="EED13099.1"/>
    </source>
</evidence>
<dbReference type="CDD" id="cd12148">
    <property type="entry name" value="fungal_TF_MHR"/>
    <property type="match status" value="1"/>
</dbReference>
<keyword evidence="2" id="KW-0805">Transcription regulation</keyword>
<organism evidence="8 9">
    <name type="scientific">Talaromyces stipitatus (strain ATCC 10500 / CBS 375.48 / QM 6759 / NRRL 1006)</name>
    <name type="common">Penicillium stipitatum</name>
    <dbReference type="NCBI Taxonomy" id="441959"/>
    <lineage>
        <taxon>Eukaryota</taxon>
        <taxon>Fungi</taxon>
        <taxon>Dikarya</taxon>
        <taxon>Ascomycota</taxon>
        <taxon>Pezizomycotina</taxon>
        <taxon>Eurotiomycetes</taxon>
        <taxon>Eurotiomycetidae</taxon>
        <taxon>Eurotiales</taxon>
        <taxon>Trichocomaceae</taxon>
        <taxon>Talaromyces</taxon>
        <taxon>Talaromyces sect. Talaromyces</taxon>
    </lineage>
</organism>
<dbReference type="RefSeq" id="XP_002487210.1">
    <property type="nucleotide sequence ID" value="XM_002487165.1"/>
</dbReference>
<dbReference type="GO" id="GO:0003677">
    <property type="term" value="F:DNA binding"/>
    <property type="evidence" value="ECO:0007669"/>
    <property type="project" value="UniProtKB-KW"/>
</dbReference>
<dbReference type="OrthoDB" id="3034343at2759"/>
<dbReference type="OMA" id="HIHRSQW"/>
<protein>
    <recommendedName>
        <fullName evidence="7">Zn(2)-C6 fungal-type domain-containing protein</fullName>
    </recommendedName>
</protein>
<evidence type="ECO:0000259" key="7">
    <source>
        <dbReference type="PROSITE" id="PS50048"/>
    </source>
</evidence>
<dbReference type="CDD" id="cd00067">
    <property type="entry name" value="GAL4"/>
    <property type="match status" value="1"/>
</dbReference>
<dbReference type="PANTHER" id="PTHR31668">
    <property type="entry name" value="GLUCOSE TRANSPORT TRANSCRIPTION REGULATOR RGT1-RELATED-RELATED"/>
    <property type="match status" value="1"/>
</dbReference>
<feature type="region of interest" description="Disordered" evidence="6">
    <location>
        <begin position="60"/>
        <end position="125"/>
    </location>
</feature>
<dbReference type="Pfam" id="PF04082">
    <property type="entry name" value="Fungal_trans"/>
    <property type="match status" value="1"/>
</dbReference>
<dbReference type="STRING" id="441959.B8MRG2"/>
<dbReference type="InterPro" id="IPR050797">
    <property type="entry name" value="Carb_Metab_Trans_Reg"/>
</dbReference>
<dbReference type="GO" id="GO:0008270">
    <property type="term" value="F:zinc ion binding"/>
    <property type="evidence" value="ECO:0007669"/>
    <property type="project" value="InterPro"/>
</dbReference>
<feature type="compositionally biased region" description="Polar residues" evidence="6">
    <location>
        <begin position="654"/>
        <end position="665"/>
    </location>
</feature>
<keyword evidence="3" id="KW-0238">DNA-binding</keyword>
<dbReference type="PhylomeDB" id="B8MRG2"/>
<dbReference type="GO" id="GO:0001080">
    <property type="term" value="P:nitrogen catabolite activation of transcription from RNA polymerase II promoter"/>
    <property type="evidence" value="ECO:0007669"/>
    <property type="project" value="TreeGrafter"/>
</dbReference>
<evidence type="ECO:0000256" key="5">
    <source>
        <dbReference type="ARBA" id="ARBA00023242"/>
    </source>
</evidence>
<keyword evidence="9" id="KW-1185">Reference proteome</keyword>
<feature type="compositionally biased region" description="Polar residues" evidence="6">
    <location>
        <begin position="84"/>
        <end position="94"/>
    </location>
</feature>
<gene>
    <name evidence="8" type="ORF">TSTA_055990</name>
</gene>
<dbReference type="AlphaFoldDB" id="B8MRG2"/>
<dbReference type="GO" id="GO:0000981">
    <property type="term" value="F:DNA-binding transcription factor activity, RNA polymerase II-specific"/>
    <property type="evidence" value="ECO:0007669"/>
    <property type="project" value="InterPro"/>
</dbReference>
<evidence type="ECO:0000256" key="2">
    <source>
        <dbReference type="ARBA" id="ARBA00023015"/>
    </source>
</evidence>
<dbReference type="PANTHER" id="PTHR31668:SF10">
    <property type="entry name" value="ZN(II)2CYS6 TRANSCRIPTION FACTOR (EUROFUNG)"/>
    <property type="match status" value="1"/>
</dbReference>
<dbReference type="PROSITE" id="PS00463">
    <property type="entry name" value="ZN2_CY6_FUNGAL_1"/>
    <property type="match status" value="1"/>
</dbReference>
<dbReference type="EMBL" id="EQ962659">
    <property type="protein sequence ID" value="EED13099.1"/>
    <property type="molecule type" value="Genomic_DNA"/>
</dbReference>
<dbReference type="InParanoid" id="B8MRG2"/>
<keyword evidence="1" id="KW-0479">Metal-binding</keyword>
<feature type="region of interest" description="Disordered" evidence="6">
    <location>
        <begin position="625"/>
        <end position="677"/>
    </location>
</feature>
<name>B8MRG2_TALSN</name>
<evidence type="ECO:0000256" key="1">
    <source>
        <dbReference type="ARBA" id="ARBA00022723"/>
    </source>
</evidence>
<reference evidence="9" key="1">
    <citation type="journal article" date="2015" name="Genome Announc.">
        <title>Genome sequence of the AIDS-associated pathogen Penicillium marneffei (ATCC18224) and its near taxonomic relative Talaromyces stipitatus (ATCC10500).</title>
        <authorList>
            <person name="Nierman W.C."/>
            <person name="Fedorova-Abrams N.D."/>
            <person name="Andrianopoulos A."/>
        </authorList>
    </citation>
    <scope>NUCLEOTIDE SEQUENCE [LARGE SCALE GENOMIC DNA]</scope>
    <source>
        <strain evidence="9">ATCC 10500 / CBS 375.48 / QM 6759 / NRRL 1006</strain>
    </source>
</reference>
<dbReference type="eggNOG" id="ENOG502QW96">
    <property type="taxonomic scope" value="Eukaryota"/>
</dbReference>
<dbReference type="SMART" id="SM00906">
    <property type="entry name" value="Fungal_trans"/>
    <property type="match status" value="1"/>
</dbReference>
<dbReference type="HOGENOM" id="CLU_009827_0_0_1"/>
<evidence type="ECO:0000256" key="3">
    <source>
        <dbReference type="ARBA" id="ARBA00023125"/>
    </source>
</evidence>
<accession>B8MRG2</accession>
<evidence type="ECO:0000256" key="4">
    <source>
        <dbReference type="ARBA" id="ARBA00023163"/>
    </source>
</evidence>
<evidence type="ECO:0000256" key="6">
    <source>
        <dbReference type="SAM" id="MobiDB-lite"/>
    </source>
</evidence>
<dbReference type="SUPFAM" id="SSF57701">
    <property type="entry name" value="Zn2/Cys6 DNA-binding domain"/>
    <property type="match status" value="1"/>
</dbReference>
<dbReference type="GeneID" id="8100664"/>
<dbReference type="Pfam" id="PF00172">
    <property type="entry name" value="Zn_clus"/>
    <property type="match status" value="1"/>
</dbReference>
<dbReference type="InterPro" id="IPR007219">
    <property type="entry name" value="XnlR_reg_dom"/>
</dbReference>
<feature type="compositionally biased region" description="Polar residues" evidence="6">
    <location>
        <begin position="116"/>
        <end position="125"/>
    </location>
</feature>
<dbReference type="PROSITE" id="PS50048">
    <property type="entry name" value="ZN2_CY6_FUNGAL_2"/>
    <property type="match status" value="1"/>
</dbReference>
<keyword evidence="4" id="KW-0804">Transcription</keyword>